<keyword evidence="3 5" id="KW-0779">Telomere</keyword>
<evidence type="ECO:0000256" key="2">
    <source>
        <dbReference type="ARBA" id="ARBA00022454"/>
    </source>
</evidence>
<dbReference type="GO" id="GO:0042162">
    <property type="term" value="F:telomeric DNA binding"/>
    <property type="evidence" value="ECO:0007669"/>
    <property type="project" value="TreeGrafter"/>
</dbReference>
<feature type="compositionally biased region" description="Polar residues" evidence="6">
    <location>
        <begin position="86"/>
        <end position="100"/>
    </location>
</feature>
<dbReference type="PANTHER" id="PTHR16466">
    <property type="entry name" value="TELOMERE REPEAT-BINDING FACTOR 2-INTERACTING PROTEIN 1"/>
    <property type="match status" value="1"/>
</dbReference>
<dbReference type="InterPro" id="IPR015010">
    <property type="entry name" value="TERF2IP_Myb"/>
</dbReference>
<evidence type="ECO:0000259" key="7">
    <source>
        <dbReference type="Pfam" id="PF08914"/>
    </source>
</evidence>
<evidence type="ECO:0000256" key="5">
    <source>
        <dbReference type="RuleBase" id="RU367107"/>
    </source>
</evidence>
<dbReference type="InterPro" id="IPR039595">
    <property type="entry name" value="TE2IP/Rap1"/>
</dbReference>
<evidence type="ECO:0000256" key="4">
    <source>
        <dbReference type="ARBA" id="ARBA00023242"/>
    </source>
</evidence>
<dbReference type="GO" id="GO:0006355">
    <property type="term" value="P:regulation of DNA-templated transcription"/>
    <property type="evidence" value="ECO:0007669"/>
    <property type="project" value="UniProtKB-UniRule"/>
</dbReference>
<evidence type="ECO:0000256" key="1">
    <source>
        <dbReference type="ARBA" id="ARBA00010467"/>
    </source>
</evidence>
<keyword evidence="9" id="KW-1185">Reference proteome</keyword>
<evidence type="ECO:0000256" key="6">
    <source>
        <dbReference type="SAM" id="MobiDB-lite"/>
    </source>
</evidence>
<keyword evidence="5" id="KW-0010">Activator</keyword>
<sequence>MAGYKPPYTSDEQKKILRYIIDSKGYYSLRGRRFWQEMVESGTVERTWQSAKEHFLKQLYPQVHNPRFQLSDEEIQLIKTGYIESGQSSVNKSNKTNASRSESENTKTVDLTSYVDSSDEELEK</sequence>
<comment type="function">
    <text evidence="5">Acts both as a regulator of telomere function and as a transcription regulator. Involved in the regulation of telomere length and protection as a component of the shelterin complex (telosome). Does not bind DNA directly: recruited to telomeric double-stranded 5'-TTAGGG-3' repeats via its interaction with terf2. Independently of its function in telomeres, also acts as a transcription regulator: recruited to extratelomeric 5'-TTAGGG-3' sites via its association with terf2 or other factors, and regulates gene expression.</text>
</comment>
<evidence type="ECO:0000256" key="3">
    <source>
        <dbReference type="ARBA" id="ARBA00022895"/>
    </source>
</evidence>
<feature type="region of interest" description="Disordered" evidence="6">
    <location>
        <begin position="86"/>
        <end position="124"/>
    </location>
</feature>
<dbReference type="EMBL" id="VTPC01090436">
    <property type="protein sequence ID" value="KAF2883349.1"/>
    <property type="molecule type" value="Genomic_DNA"/>
</dbReference>
<proteinExistence type="inferred from homology"/>
<dbReference type="GO" id="GO:0070187">
    <property type="term" value="C:shelterin complex"/>
    <property type="evidence" value="ECO:0007669"/>
    <property type="project" value="TreeGrafter"/>
</dbReference>
<feature type="domain" description="TERF2-interacting telomeric protein 1 Myb" evidence="7">
    <location>
        <begin position="8"/>
        <end position="62"/>
    </location>
</feature>
<evidence type="ECO:0000313" key="8">
    <source>
        <dbReference type="EMBL" id="KAF2883349.1"/>
    </source>
</evidence>
<reference evidence="8" key="1">
    <citation type="submission" date="2019-08" db="EMBL/GenBank/DDBJ databases">
        <title>The genome of the North American firefly Photinus pyralis.</title>
        <authorList>
            <consortium name="Photinus pyralis genome working group"/>
            <person name="Fallon T.R."/>
            <person name="Sander Lower S.E."/>
            <person name="Weng J.-K."/>
        </authorList>
    </citation>
    <scope>NUCLEOTIDE SEQUENCE</scope>
    <source>
        <strain evidence="8">TRF0915ILg1</strain>
        <tissue evidence="8">Whole body</tissue>
    </source>
</reference>
<dbReference type="OrthoDB" id="10257855at2759"/>
<keyword evidence="5" id="KW-0804">Transcription</keyword>
<gene>
    <name evidence="8" type="ORF">ILUMI_22851</name>
</gene>
<keyword evidence="4 5" id="KW-0539">Nucleus</keyword>
<comment type="subcellular location">
    <subcellularLocation>
        <location evidence="5">Nucleus</location>
    </subcellularLocation>
    <subcellularLocation>
        <location evidence="5">Chromosome</location>
        <location evidence="5">Telomere</location>
    </subcellularLocation>
</comment>
<dbReference type="Gene3D" id="1.10.10.60">
    <property type="entry name" value="Homeodomain-like"/>
    <property type="match status" value="1"/>
</dbReference>
<evidence type="ECO:0000313" key="9">
    <source>
        <dbReference type="Proteomes" id="UP000801492"/>
    </source>
</evidence>
<dbReference type="InterPro" id="IPR009057">
    <property type="entry name" value="Homeodomain-like_sf"/>
</dbReference>
<organism evidence="8 9">
    <name type="scientific">Ignelater luminosus</name>
    <name type="common">Cucubano</name>
    <name type="synonym">Pyrophorus luminosus</name>
    <dbReference type="NCBI Taxonomy" id="2038154"/>
    <lineage>
        <taxon>Eukaryota</taxon>
        <taxon>Metazoa</taxon>
        <taxon>Ecdysozoa</taxon>
        <taxon>Arthropoda</taxon>
        <taxon>Hexapoda</taxon>
        <taxon>Insecta</taxon>
        <taxon>Pterygota</taxon>
        <taxon>Neoptera</taxon>
        <taxon>Endopterygota</taxon>
        <taxon>Coleoptera</taxon>
        <taxon>Polyphaga</taxon>
        <taxon>Elateriformia</taxon>
        <taxon>Elateroidea</taxon>
        <taxon>Elateridae</taxon>
        <taxon>Agrypninae</taxon>
        <taxon>Pyrophorini</taxon>
        <taxon>Ignelater</taxon>
    </lineage>
</organism>
<dbReference type="GO" id="GO:0031848">
    <property type="term" value="P:protection from non-homologous end joining at telomere"/>
    <property type="evidence" value="ECO:0007669"/>
    <property type="project" value="TreeGrafter"/>
</dbReference>
<keyword evidence="5" id="KW-0805">Transcription regulation</keyword>
<dbReference type="AlphaFoldDB" id="A0A8K0G2G3"/>
<comment type="subunit">
    <text evidence="5">Homodimer.</text>
</comment>
<keyword evidence="2 5" id="KW-0158">Chromosome</keyword>
<protein>
    <recommendedName>
        <fullName evidence="5">Telomeric repeat-binding factor 2-interacting protein 1</fullName>
        <shortName evidence="5">TERF2-interacting telomeric protein 1</shortName>
    </recommendedName>
    <alternativeName>
        <fullName evidence="5">Repressor/activator protein 1 homolog</fullName>
    </alternativeName>
</protein>
<dbReference type="SUPFAM" id="SSF46689">
    <property type="entry name" value="Homeodomain-like"/>
    <property type="match status" value="1"/>
</dbReference>
<comment type="similarity">
    <text evidence="1 5">Belongs to the RAP1 family.</text>
</comment>
<dbReference type="PANTHER" id="PTHR16466:SF6">
    <property type="entry name" value="TELOMERIC REPEAT-BINDING FACTOR 2-INTERACTING PROTEIN 1"/>
    <property type="match status" value="1"/>
</dbReference>
<accession>A0A8K0G2G3</accession>
<name>A0A8K0G2G3_IGNLU</name>
<comment type="caution">
    <text evidence="8">The sequence shown here is derived from an EMBL/GenBank/DDBJ whole genome shotgun (WGS) entry which is preliminary data.</text>
</comment>
<dbReference type="Pfam" id="PF08914">
    <property type="entry name" value="Myb_Rap1"/>
    <property type="match status" value="1"/>
</dbReference>
<dbReference type="Proteomes" id="UP000801492">
    <property type="component" value="Unassembled WGS sequence"/>
</dbReference>
<dbReference type="GO" id="GO:0010833">
    <property type="term" value="P:telomere maintenance via telomere lengthening"/>
    <property type="evidence" value="ECO:0007669"/>
    <property type="project" value="UniProtKB-UniRule"/>
</dbReference>